<keyword evidence="4" id="KW-1185">Reference proteome</keyword>
<dbReference type="EMBL" id="JAANQT010000001">
    <property type="protein sequence ID" value="KAG1316240.1"/>
    <property type="molecule type" value="Genomic_DNA"/>
</dbReference>
<evidence type="ECO:0000313" key="4">
    <source>
        <dbReference type="Proteomes" id="UP000716291"/>
    </source>
</evidence>
<feature type="region of interest" description="Disordered" evidence="1">
    <location>
        <begin position="1"/>
        <end position="25"/>
    </location>
</feature>
<comment type="caution">
    <text evidence="3">The sequence shown here is derived from an EMBL/GenBank/DDBJ whole genome shotgun (WGS) entry which is preliminary data.</text>
</comment>
<dbReference type="SMART" id="SM00564">
    <property type="entry name" value="PQQ"/>
    <property type="match status" value="2"/>
</dbReference>
<feature type="domain" description="Pyrrolo-quinoline quinone repeat" evidence="2">
    <location>
        <begin position="150"/>
        <end position="224"/>
    </location>
</feature>
<dbReference type="Proteomes" id="UP000716291">
    <property type="component" value="Unassembled WGS sequence"/>
</dbReference>
<feature type="compositionally biased region" description="Basic and acidic residues" evidence="1">
    <location>
        <begin position="1"/>
        <end position="12"/>
    </location>
</feature>
<organism evidence="3 4">
    <name type="scientific">Rhizopus oryzae</name>
    <name type="common">Mucormycosis agent</name>
    <name type="synonym">Rhizopus arrhizus var. delemar</name>
    <dbReference type="NCBI Taxonomy" id="64495"/>
    <lineage>
        <taxon>Eukaryota</taxon>
        <taxon>Fungi</taxon>
        <taxon>Fungi incertae sedis</taxon>
        <taxon>Mucoromycota</taxon>
        <taxon>Mucoromycotina</taxon>
        <taxon>Mucoromycetes</taxon>
        <taxon>Mucorales</taxon>
        <taxon>Mucorineae</taxon>
        <taxon>Rhizopodaceae</taxon>
        <taxon>Rhizopus</taxon>
    </lineage>
</organism>
<dbReference type="PANTHER" id="PTHR34512">
    <property type="entry name" value="CELL SURFACE PROTEIN"/>
    <property type="match status" value="1"/>
</dbReference>
<gene>
    <name evidence="3" type="ORF">G6F64_000016</name>
</gene>
<proteinExistence type="predicted"/>
<evidence type="ECO:0000259" key="2">
    <source>
        <dbReference type="Pfam" id="PF13360"/>
    </source>
</evidence>
<name>A0A9P6XKT1_RHIOR</name>
<protein>
    <recommendedName>
        <fullName evidence="2">Pyrrolo-quinoline quinone repeat domain-containing protein</fullName>
    </recommendedName>
</protein>
<reference evidence="3" key="1">
    <citation type="journal article" date="2020" name="Microb. Genom.">
        <title>Genetic diversity of clinical and environmental Mucorales isolates obtained from an investigation of mucormycosis cases among solid organ transplant recipients.</title>
        <authorList>
            <person name="Nguyen M.H."/>
            <person name="Kaul D."/>
            <person name="Muto C."/>
            <person name="Cheng S.J."/>
            <person name="Richter R.A."/>
            <person name="Bruno V.M."/>
            <person name="Liu G."/>
            <person name="Beyhan S."/>
            <person name="Sundermann A.J."/>
            <person name="Mounaud S."/>
            <person name="Pasculle A.W."/>
            <person name="Nierman W.C."/>
            <person name="Driscoll E."/>
            <person name="Cumbie R."/>
            <person name="Clancy C.J."/>
            <person name="Dupont C.L."/>
        </authorList>
    </citation>
    <scope>NUCLEOTIDE SEQUENCE</scope>
    <source>
        <strain evidence="3">GL11</strain>
    </source>
</reference>
<dbReference type="InterPro" id="IPR011047">
    <property type="entry name" value="Quinoprotein_ADH-like_sf"/>
</dbReference>
<dbReference type="Pfam" id="PF13360">
    <property type="entry name" value="PQQ_2"/>
    <property type="match status" value="2"/>
</dbReference>
<dbReference type="InterPro" id="IPR002372">
    <property type="entry name" value="PQQ_rpt_dom"/>
</dbReference>
<accession>A0A9P6XKT1</accession>
<dbReference type="AlphaFoldDB" id="A0A9P6XKT1"/>
<dbReference type="SUPFAM" id="SSF50998">
    <property type="entry name" value="Quinoprotein alcohol dehydrogenase-like"/>
    <property type="match status" value="1"/>
</dbReference>
<feature type="domain" description="Pyrrolo-quinoline quinone repeat" evidence="2">
    <location>
        <begin position="40"/>
        <end position="108"/>
    </location>
</feature>
<dbReference type="PANTHER" id="PTHR34512:SF30">
    <property type="entry name" value="OUTER MEMBRANE PROTEIN ASSEMBLY FACTOR BAMB"/>
    <property type="match status" value="1"/>
</dbReference>
<dbReference type="InterPro" id="IPR018391">
    <property type="entry name" value="PQQ_b-propeller_rpt"/>
</dbReference>
<sequence>MTLFSSEKKQLNDNESDTSSCEYDGPKDYQPNNILLCATHGKIYALHKRNGNKLWSTKFPSGAMGGIVSIFVTDFDKVIVGANGKTACLDLMTGKTLWLNRMSGFGYEEVSVISTPSRILTPKKEPVTDSPPEYSESHSLGKPIIFGCSRGKVMAMDAESGNELWRYNCPGGWYNIPVAIVEPPSWEDHQPDQLVYIGAGKWVYCLQSQTGDVVWSTKVSTAVFGLNYMTLATPWSSRLAAEAYSAFSQNPSAQTRDREREDERRSS</sequence>
<evidence type="ECO:0000256" key="1">
    <source>
        <dbReference type="SAM" id="MobiDB-lite"/>
    </source>
</evidence>
<evidence type="ECO:0000313" key="3">
    <source>
        <dbReference type="EMBL" id="KAG1316240.1"/>
    </source>
</evidence>
<dbReference type="Gene3D" id="2.130.10.10">
    <property type="entry name" value="YVTN repeat-like/Quinoprotein amine dehydrogenase"/>
    <property type="match status" value="2"/>
</dbReference>
<feature type="region of interest" description="Disordered" evidence="1">
    <location>
        <begin position="247"/>
        <end position="267"/>
    </location>
</feature>
<dbReference type="OrthoDB" id="408177at2759"/>
<dbReference type="InterPro" id="IPR015943">
    <property type="entry name" value="WD40/YVTN_repeat-like_dom_sf"/>
</dbReference>
<feature type="compositionally biased region" description="Basic and acidic residues" evidence="1">
    <location>
        <begin position="255"/>
        <end position="267"/>
    </location>
</feature>